<gene>
    <name evidence="3" type="ORF">MACH07_19160</name>
</gene>
<evidence type="ECO:0000256" key="1">
    <source>
        <dbReference type="SAM" id="SignalP"/>
    </source>
</evidence>
<dbReference type="RefSeq" id="WP_338193450.1">
    <property type="nucleotide sequence ID" value="NZ_AP027268.1"/>
</dbReference>
<accession>A0AA48HA19</accession>
<dbReference type="InterPro" id="IPR004879">
    <property type="entry name" value="Ssp411-like_TRX"/>
</dbReference>
<evidence type="ECO:0000313" key="3">
    <source>
        <dbReference type="EMBL" id="BDW93084.1"/>
    </source>
</evidence>
<dbReference type="SUPFAM" id="SSF52833">
    <property type="entry name" value="Thioredoxin-like"/>
    <property type="match status" value="1"/>
</dbReference>
<reference evidence="3 4" key="1">
    <citation type="submission" date="2023-01" db="EMBL/GenBank/DDBJ databases">
        <title>Complete genome sequence of Muricauda aquimarina strain IFOP_LL357.</title>
        <authorList>
            <person name="Gajardo G."/>
            <person name="Ueki S."/>
            <person name="Maruyama F."/>
        </authorList>
    </citation>
    <scope>NUCLEOTIDE SEQUENCE [LARGE SCALE GENOMIC DNA]</scope>
    <source>
        <strain evidence="3 4">IFOP_LL357</strain>
    </source>
</reference>
<dbReference type="Gene3D" id="3.40.30.10">
    <property type="entry name" value="Glutaredoxin"/>
    <property type="match status" value="1"/>
</dbReference>
<dbReference type="Pfam" id="PF03190">
    <property type="entry name" value="Thioredox_DsbH"/>
    <property type="match status" value="1"/>
</dbReference>
<feature type="signal peptide" evidence="1">
    <location>
        <begin position="1"/>
        <end position="21"/>
    </location>
</feature>
<name>A0AA48HA19_9FLAO</name>
<evidence type="ECO:0000313" key="4">
    <source>
        <dbReference type="Proteomes" id="UP001330184"/>
    </source>
</evidence>
<feature type="domain" description="Spermatogenesis-associated protein 20-like TRX" evidence="2">
    <location>
        <begin position="19"/>
        <end position="90"/>
    </location>
</feature>
<dbReference type="EMBL" id="AP027268">
    <property type="protein sequence ID" value="BDW93084.1"/>
    <property type="molecule type" value="Genomic_DNA"/>
</dbReference>
<dbReference type="InterPro" id="IPR036249">
    <property type="entry name" value="Thioredoxin-like_sf"/>
</dbReference>
<dbReference type="AlphaFoldDB" id="A0AA48HA19"/>
<keyword evidence="1" id="KW-0732">Signal</keyword>
<feature type="chain" id="PRO_5045626071" description="Spermatogenesis-associated protein 20-like TRX domain-containing protein" evidence="1">
    <location>
        <begin position="22"/>
        <end position="160"/>
    </location>
</feature>
<dbReference type="Proteomes" id="UP001330184">
    <property type="component" value="Chromosome"/>
</dbReference>
<organism evidence="3 4">
    <name type="scientific">Flagellimonas marinaquae</name>
    <dbReference type="NCBI Taxonomy" id="254955"/>
    <lineage>
        <taxon>Bacteria</taxon>
        <taxon>Pseudomonadati</taxon>
        <taxon>Bacteroidota</taxon>
        <taxon>Flavobacteriia</taxon>
        <taxon>Flavobacteriales</taxon>
        <taxon>Flavobacteriaceae</taxon>
        <taxon>Flagellimonas</taxon>
    </lineage>
</organism>
<protein>
    <recommendedName>
        <fullName evidence="2">Spermatogenesis-associated protein 20-like TRX domain-containing protein</fullName>
    </recommendedName>
</protein>
<keyword evidence="4" id="KW-1185">Reference proteome</keyword>
<sequence length="160" mass="18679">MIVKTWLGICSLLLLSQNITAQKSDQINWITFGQLEDSLAVNPKKVFVDFYAEWCAYCKKMDKVAFRDKEIITKLNREYYAVKMNAESTDTITFAGETFMNKQVGLERAPIHEIPILLASRTNHPFSLPSIIIFNTKFEVTHRYFEYLSPQKMKHILRIH</sequence>
<evidence type="ECO:0000259" key="2">
    <source>
        <dbReference type="Pfam" id="PF03190"/>
    </source>
</evidence>
<proteinExistence type="predicted"/>